<name>A0ABW0CGI9_STRCD</name>
<dbReference type="Proteomes" id="UP001596263">
    <property type="component" value="Unassembled WGS sequence"/>
</dbReference>
<dbReference type="InterPro" id="IPR025375">
    <property type="entry name" value="DUF4365"/>
</dbReference>
<reference evidence="3" key="1">
    <citation type="journal article" date="2019" name="Int. J. Syst. Evol. Microbiol.">
        <title>The Global Catalogue of Microorganisms (GCM) 10K type strain sequencing project: providing services to taxonomists for standard genome sequencing and annotation.</title>
        <authorList>
            <consortium name="The Broad Institute Genomics Platform"/>
            <consortium name="The Broad Institute Genome Sequencing Center for Infectious Disease"/>
            <person name="Wu L."/>
            <person name="Ma J."/>
        </authorList>
    </citation>
    <scope>NUCLEOTIDE SEQUENCE [LARGE SCALE GENOMIC DNA]</scope>
    <source>
        <strain evidence="3">KCTC 42586</strain>
    </source>
</reference>
<organism evidence="2 3">
    <name type="scientific">Streptomyces coerulescens</name>
    <dbReference type="NCBI Taxonomy" id="29304"/>
    <lineage>
        <taxon>Bacteria</taxon>
        <taxon>Bacillati</taxon>
        <taxon>Actinomycetota</taxon>
        <taxon>Actinomycetes</taxon>
        <taxon>Kitasatosporales</taxon>
        <taxon>Streptomycetaceae</taxon>
        <taxon>Streptomyces</taxon>
    </lineage>
</organism>
<dbReference type="EMBL" id="JBHSKM010000004">
    <property type="protein sequence ID" value="MFC5213917.1"/>
    <property type="molecule type" value="Genomic_DNA"/>
</dbReference>
<proteinExistence type="predicted"/>
<evidence type="ECO:0000259" key="1">
    <source>
        <dbReference type="Pfam" id="PF14280"/>
    </source>
</evidence>
<dbReference type="RefSeq" id="WP_380849311.1">
    <property type="nucleotide sequence ID" value="NZ_JBHSKM010000004.1"/>
</dbReference>
<evidence type="ECO:0000313" key="3">
    <source>
        <dbReference type="Proteomes" id="UP001596263"/>
    </source>
</evidence>
<feature type="domain" description="DUF4365" evidence="1">
    <location>
        <begin position="65"/>
        <end position="213"/>
    </location>
</feature>
<gene>
    <name evidence="2" type="ORF">ACFPQ9_08765</name>
</gene>
<sequence length="222" mass="24868">MSIELHLPRGPTVGLTLSPDRWGTGETLPVVGAVEAAGGKRPRASHIEAVDKRHVTKMMEQLQQGYVTSVAATAGCTLEVVQGDIWGYDVRFVRPPRSHLDEESMLLAQLKCTTQITPDPAKDYFSYQFTKRQYFDHLVKPRSYPKAILVVMTTPTRQADWTDVSHEGLVTKRCCYWAHLEGIQADPSVKKPSVRIPTKNRLDAVALTKIMEKLDRGEPLND</sequence>
<keyword evidence="3" id="KW-1185">Reference proteome</keyword>
<protein>
    <submittedName>
        <fullName evidence="2">DUF4365 domain-containing protein</fullName>
    </submittedName>
</protein>
<accession>A0ABW0CGI9</accession>
<dbReference type="Pfam" id="PF14280">
    <property type="entry name" value="DUF4365"/>
    <property type="match status" value="1"/>
</dbReference>
<evidence type="ECO:0000313" key="2">
    <source>
        <dbReference type="EMBL" id="MFC5213917.1"/>
    </source>
</evidence>
<comment type="caution">
    <text evidence="2">The sequence shown here is derived from an EMBL/GenBank/DDBJ whole genome shotgun (WGS) entry which is preliminary data.</text>
</comment>